<organism evidence="1 2">
    <name type="scientific">Tegillarca granosa</name>
    <name type="common">Malaysian cockle</name>
    <name type="synonym">Anadara granosa</name>
    <dbReference type="NCBI Taxonomy" id="220873"/>
    <lineage>
        <taxon>Eukaryota</taxon>
        <taxon>Metazoa</taxon>
        <taxon>Spiralia</taxon>
        <taxon>Lophotrochozoa</taxon>
        <taxon>Mollusca</taxon>
        <taxon>Bivalvia</taxon>
        <taxon>Autobranchia</taxon>
        <taxon>Pteriomorphia</taxon>
        <taxon>Arcoida</taxon>
        <taxon>Arcoidea</taxon>
        <taxon>Arcidae</taxon>
        <taxon>Tegillarca</taxon>
    </lineage>
</organism>
<comment type="caution">
    <text evidence="1">The sequence shown here is derived from an EMBL/GenBank/DDBJ whole genome shotgun (WGS) entry which is preliminary data.</text>
</comment>
<evidence type="ECO:0000313" key="1">
    <source>
        <dbReference type="EMBL" id="KAJ8321063.1"/>
    </source>
</evidence>
<accession>A0ABQ9FUX3</accession>
<keyword evidence="2" id="KW-1185">Reference proteome</keyword>
<gene>
    <name evidence="1" type="ORF">KUTeg_002650</name>
</gene>
<reference evidence="1 2" key="1">
    <citation type="submission" date="2022-12" db="EMBL/GenBank/DDBJ databases">
        <title>Chromosome-level genome of Tegillarca granosa.</title>
        <authorList>
            <person name="Kim J."/>
        </authorList>
    </citation>
    <scope>NUCLEOTIDE SEQUENCE [LARGE SCALE GENOMIC DNA]</scope>
    <source>
        <strain evidence="1">Teg-2019</strain>
        <tissue evidence="1">Adductor muscle</tissue>
    </source>
</reference>
<dbReference type="Proteomes" id="UP001217089">
    <property type="component" value="Unassembled WGS sequence"/>
</dbReference>
<dbReference type="EMBL" id="JARBDR010000141">
    <property type="protein sequence ID" value="KAJ8321063.1"/>
    <property type="molecule type" value="Genomic_DNA"/>
</dbReference>
<sequence>MVDYKKYTVQRFLGTTILYCVQGFCQHLITEKEIVTTKDEVKNGFRECLISEILDEVPLSLLQYIS</sequence>
<protein>
    <submittedName>
        <fullName evidence="1">Uncharacterized protein</fullName>
    </submittedName>
</protein>
<name>A0ABQ9FUX3_TEGGR</name>
<evidence type="ECO:0000313" key="2">
    <source>
        <dbReference type="Proteomes" id="UP001217089"/>
    </source>
</evidence>
<proteinExistence type="predicted"/>